<evidence type="ECO:0008006" key="4">
    <source>
        <dbReference type="Google" id="ProtNLM"/>
    </source>
</evidence>
<evidence type="ECO:0000313" key="2">
    <source>
        <dbReference type="EMBL" id="PTD01335.1"/>
    </source>
</evidence>
<gene>
    <name evidence="2" type="ORF">FCULG_00010609</name>
</gene>
<feature type="region of interest" description="Disordered" evidence="1">
    <location>
        <begin position="1"/>
        <end position="56"/>
    </location>
</feature>
<dbReference type="Proteomes" id="UP000241587">
    <property type="component" value="Unassembled WGS sequence"/>
</dbReference>
<name>A0A2T4GCY5_FUSCU</name>
<accession>A0A2T4GCY5</accession>
<comment type="caution">
    <text evidence="2">The sequence shown here is derived from an EMBL/GenBank/DDBJ whole genome shotgun (WGS) entry which is preliminary data.</text>
</comment>
<dbReference type="OrthoDB" id="5076847at2759"/>
<dbReference type="EMBL" id="PVEM01000028">
    <property type="protein sequence ID" value="PTD01335.1"/>
    <property type="molecule type" value="Genomic_DNA"/>
</dbReference>
<reference evidence="2 3" key="1">
    <citation type="submission" date="2018-02" db="EMBL/GenBank/DDBJ databases">
        <title>Fusarium culmorum secondary metabolites in fungal-bacterial-plant interactions.</title>
        <authorList>
            <person name="Schmidt R."/>
        </authorList>
    </citation>
    <scope>NUCLEOTIDE SEQUENCE [LARGE SCALE GENOMIC DNA]</scope>
    <source>
        <strain evidence="2 3">PV</strain>
    </source>
</reference>
<proteinExistence type="predicted"/>
<evidence type="ECO:0000313" key="3">
    <source>
        <dbReference type="Proteomes" id="UP000241587"/>
    </source>
</evidence>
<dbReference type="AlphaFoldDB" id="A0A2T4GCY5"/>
<evidence type="ECO:0000256" key="1">
    <source>
        <dbReference type="SAM" id="MobiDB-lite"/>
    </source>
</evidence>
<organism evidence="2 3">
    <name type="scientific">Fusarium culmorum</name>
    <dbReference type="NCBI Taxonomy" id="5516"/>
    <lineage>
        <taxon>Eukaryota</taxon>
        <taxon>Fungi</taxon>
        <taxon>Dikarya</taxon>
        <taxon>Ascomycota</taxon>
        <taxon>Pezizomycotina</taxon>
        <taxon>Sordariomycetes</taxon>
        <taxon>Hypocreomycetidae</taxon>
        <taxon>Hypocreales</taxon>
        <taxon>Nectriaceae</taxon>
        <taxon>Fusarium</taxon>
    </lineage>
</organism>
<protein>
    <recommendedName>
        <fullName evidence="4">SNF2 N-terminal domain-containing protein</fullName>
    </recommendedName>
</protein>
<keyword evidence="3" id="KW-1185">Reference proteome</keyword>
<dbReference type="OMA" id="YQARCES"/>
<feature type="non-terminal residue" evidence="2">
    <location>
        <position position="1"/>
    </location>
</feature>
<sequence>HPLHRGSAVGAGFADPRDDAGGSEQNQNQQDHDDSDSDEYVPDDKSDTSSLHGEEYPDKLTVASGDDEQEVTHFIDQLRAGITLSALTAIAVWTARTGGIKGPCIIVTPRSSCQQWMTEIENFFEHAPSSSKHTRQYYQARCESESPSTLSLLQDPILPTIFINIIFHSHERSLIHRSYSLGTHPTIVTMPIGLGIYGGHLLDGRWEGNKSDKGKQQTPEEKIVNTVVEKMKGKLEEETKKLAAKSPARSNSISMKPLPAPPVNFFSLMDEWRATRSHPMRRAASFSYAEQPPYHGQPYPGSSSHFRYDEHPGFLLTMFRILSRTLPLVNKRISVFSGITTRATTPYTHTSTFNNSSYQPRMSSSIPYQSFPNRPPSPYHSYYAPSATSRYPSDLKHEASFYTPVMGVGPQIVISSRPYLHSRYPSGHEYLRTDVGFYPYNPDPNVNGLAWLSKKGFETQQDITVNFEDYDGFIRTHCPDARLLVPYQDLP</sequence>
<feature type="compositionally biased region" description="Basic and acidic residues" evidence="1">
    <location>
        <begin position="42"/>
        <end position="56"/>
    </location>
</feature>